<organism evidence="2 3">
    <name type="scientific">Moniliophthora roreri (strain MCA 2997)</name>
    <name type="common">Cocoa frosty pod rot fungus</name>
    <name type="synonym">Crinipellis roreri</name>
    <dbReference type="NCBI Taxonomy" id="1381753"/>
    <lineage>
        <taxon>Eukaryota</taxon>
        <taxon>Fungi</taxon>
        <taxon>Dikarya</taxon>
        <taxon>Basidiomycota</taxon>
        <taxon>Agaricomycotina</taxon>
        <taxon>Agaricomycetes</taxon>
        <taxon>Agaricomycetidae</taxon>
        <taxon>Agaricales</taxon>
        <taxon>Marasmiineae</taxon>
        <taxon>Marasmiaceae</taxon>
        <taxon>Moniliophthora</taxon>
    </lineage>
</organism>
<feature type="compositionally biased region" description="Low complexity" evidence="1">
    <location>
        <begin position="326"/>
        <end position="341"/>
    </location>
</feature>
<comment type="caution">
    <text evidence="2">The sequence shown here is derived from an EMBL/GenBank/DDBJ whole genome shotgun (WGS) entry which is preliminary data.</text>
</comment>
<accession>V2WSG2</accession>
<evidence type="ECO:0000256" key="1">
    <source>
        <dbReference type="SAM" id="MobiDB-lite"/>
    </source>
</evidence>
<proteinExistence type="predicted"/>
<keyword evidence="3" id="KW-1185">Reference proteome</keyword>
<evidence type="ECO:0000313" key="3">
    <source>
        <dbReference type="Proteomes" id="UP000017559"/>
    </source>
</evidence>
<reference evidence="2 3" key="1">
    <citation type="journal article" date="2014" name="BMC Genomics">
        <title>Genome and secretome analysis of the hemibiotrophic fungal pathogen, Moniliophthora roreri, which causes frosty pod rot disease of cacao: mechanisms of the biotrophic and necrotrophic phases.</title>
        <authorList>
            <person name="Meinhardt L.W."/>
            <person name="Costa G.G.L."/>
            <person name="Thomazella D.P.T."/>
            <person name="Teixeira P.J.P.L."/>
            <person name="Carazzolle M.F."/>
            <person name="Schuster S.C."/>
            <person name="Carlson J.E."/>
            <person name="Guiltinan M.J."/>
            <person name="Mieczkowski P."/>
            <person name="Farmer A."/>
            <person name="Ramaraj T."/>
            <person name="Crozier J."/>
            <person name="Davis R.E."/>
            <person name="Shao J."/>
            <person name="Melnick R.L."/>
            <person name="Pereira G.A.G."/>
            <person name="Bailey B.A."/>
        </authorList>
    </citation>
    <scope>NUCLEOTIDE SEQUENCE [LARGE SCALE GENOMIC DNA]</scope>
    <source>
        <strain evidence="2 3">MCA 2997</strain>
    </source>
</reference>
<dbReference type="EMBL" id="AWSO01000515">
    <property type="protein sequence ID" value="ESK89788.1"/>
    <property type="molecule type" value="Genomic_DNA"/>
</dbReference>
<dbReference type="KEGG" id="mrr:Moror_16801"/>
<evidence type="ECO:0000313" key="2">
    <source>
        <dbReference type="EMBL" id="ESK89788.1"/>
    </source>
</evidence>
<feature type="region of interest" description="Disordered" evidence="1">
    <location>
        <begin position="312"/>
        <end position="341"/>
    </location>
</feature>
<dbReference type="Proteomes" id="UP000017559">
    <property type="component" value="Unassembled WGS sequence"/>
</dbReference>
<dbReference type="HOGENOM" id="CLU_792472_0_0_1"/>
<gene>
    <name evidence="2" type="ORF">Moror_16801</name>
</gene>
<name>V2WSG2_MONRO</name>
<protein>
    <submittedName>
        <fullName evidence="2">Uncharacterized protein</fullName>
    </submittedName>
</protein>
<dbReference type="AlphaFoldDB" id="V2WSG2"/>
<sequence>MLNGDTCVRFFNEIRAGNLDFDVLQHAYDHACFTPIEGPSGIHLLGCQERRTRFGWKKYLTNGPSLCSTSPECITCNEVWDFVEGLCLDTVYSCAQPEKVALLKQDLADPWKTLFLSDVLFDRTLIEGRLIRFRFEAELFDIFSNVTGSIIPGLLFLYASPLGMAWLSQAHRYIEVSIGGSGTFIPHLQAVLCLQLQLEQYGDSAPENLQKPTFLFEYRRNTSQISSLGRVVRYLSGLSTILDCVSIEFYIWSEEIYNAVHTWQIARGFNPTTTDFAHSLGLPILEPIVRQNDRFGEPEAKKEAIPMSLVMPDSESDEAVGKEETTSPSTGSWWSWSTTPQSGISAFAIL</sequence>